<dbReference type="AlphaFoldDB" id="A0AAD6X4U2"/>
<keyword evidence="3" id="KW-1185">Reference proteome</keyword>
<evidence type="ECO:0000313" key="2">
    <source>
        <dbReference type="EMBL" id="KAJ7036682.1"/>
    </source>
</evidence>
<proteinExistence type="predicted"/>
<evidence type="ECO:0000313" key="3">
    <source>
        <dbReference type="Proteomes" id="UP001218188"/>
    </source>
</evidence>
<evidence type="ECO:0000256" key="1">
    <source>
        <dbReference type="SAM" id="MobiDB-lite"/>
    </source>
</evidence>
<dbReference type="EMBL" id="JARJCM010000041">
    <property type="protein sequence ID" value="KAJ7036682.1"/>
    <property type="molecule type" value="Genomic_DNA"/>
</dbReference>
<reference evidence="2" key="1">
    <citation type="submission" date="2023-03" db="EMBL/GenBank/DDBJ databases">
        <title>Massive genome expansion in bonnet fungi (Mycena s.s.) driven by repeated elements and novel gene families across ecological guilds.</title>
        <authorList>
            <consortium name="Lawrence Berkeley National Laboratory"/>
            <person name="Harder C.B."/>
            <person name="Miyauchi S."/>
            <person name="Viragh M."/>
            <person name="Kuo A."/>
            <person name="Thoen E."/>
            <person name="Andreopoulos B."/>
            <person name="Lu D."/>
            <person name="Skrede I."/>
            <person name="Drula E."/>
            <person name="Henrissat B."/>
            <person name="Morin E."/>
            <person name="Kohler A."/>
            <person name="Barry K."/>
            <person name="LaButti K."/>
            <person name="Morin E."/>
            <person name="Salamov A."/>
            <person name="Lipzen A."/>
            <person name="Mereny Z."/>
            <person name="Hegedus B."/>
            <person name="Baldrian P."/>
            <person name="Stursova M."/>
            <person name="Weitz H."/>
            <person name="Taylor A."/>
            <person name="Grigoriev I.V."/>
            <person name="Nagy L.G."/>
            <person name="Martin F."/>
            <person name="Kauserud H."/>
        </authorList>
    </citation>
    <scope>NUCLEOTIDE SEQUENCE</scope>
    <source>
        <strain evidence="2">CBHHK200</strain>
    </source>
</reference>
<dbReference type="Proteomes" id="UP001218188">
    <property type="component" value="Unassembled WGS sequence"/>
</dbReference>
<feature type="region of interest" description="Disordered" evidence="1">
    <location>
        <begin position="1"/>
        <end position="26"/>
    </location>
</feature>
<accession>A0AAD6X4U2</accession>
<gene>
    <name evidence="2" type="ORF">C8F04DRAFT_1257570</name>
</gene>
<protein>
    <submittedName>
        <fullName evidence="2">Uncharacterized protein</fullName>
    </submittedName>
</protein>
<feature type="compositionally biased region" description="Low complexity" evidence="1">
    <location>
        <begin position="10"/>
        <end position="21"/>
    </location>
</feature>
<comment type="caution">
    <text evidence="2">The sequence shown here is derived from an EMBL/GenBank/DDBJ whole genome shotgun (WGS) entry which is preliminary data.</text>
</comment>
<sequence length="89" mass="9428">MSDPPDPRDTPTSSYLSTSTPCQRLDNANLTDSSAVEASAEAASSAAVANITLQRKPRAHLVALKGLHYVHGWNGKMLAKVCSGVEAKY</sequence>
<organism evidence="2 3">
    <name type="scientific">Mycena alexandri</name>
    <dbReference type="NCBI Taxonomy" id="1745969"/>
    <lineage>
        <taxon>Eukaryota</taxon>
        <taxon>Fungi</taxon>
        <taxon>Dikarya</taxon>
        <taxon>Basidiomycota</taxon>
        <taxon>Agaricomycotina</taxon>
        <taxon>Agaricomycetes</taxon>
        <taxon>Agaricomycetidae</taxon>
        <taxon>Agaricales</taxon>
        <taxon>Marasmiineae</taxon>
        <taxon>Mycenaceae</taxon>
        <taxon>Mycena</taxon>
    </lineage>
</organism>
<name>A0AAD6X4U2_9AGAR</name>